<dbReference type="RefSeq" id="WP_190301763.1">
    <property type="nucleotide sequence ID" value="NZ_JACOIJ010000008.1"/>
</dbReference>
<keyword evidence="2" id="KW-1185">Reference proteome</keyword>
<protein>
    <submittedName>
        <fullName evidence="1">Thiamine diphosphokinase</fullName>
    </submittedName>
</protein>
<comment type="caution">
    <text evidence="1">The sequence shown here is derived from an EMBL/GenBank/DDBJ whole genome shotgun (WGS) entry which is preliminary data.</text>
</comment>
<gene>
    <name evidence="1" type="ORF">H8B04_06070</name>
</gene>
<dbReference type="EMBL" id="JACOIJ010000008">
    <property type="protein sequence ID" value="MBD1429136.1"/>
    <property type="molecule type" value="Genomic_DNA"/>
</dbReference>
<accession>A0ABR7YCV6</accession>
<organism evidence="1 2">
    <name type="scientific">Sphingobacterium litopenaei</name>
    <dbReference type="NCBI Taxonomy" id="2763500"/>
    <lineage>
        <taxon>Bacteria</taxon>
        <taxon>Pseudomonadati</taxon>
        <taxon>Bacteroidota</taxon>
        <taxon>Sphingobacteriia</taxon>
        <taxon>Sphingobacteriales</taxon>
        <taxon>Sphingobacteriaceae</taxon>
        <taxon>Sphingobacterium</taxon>
    </lineage>
</organism>
<evidence type="ECO:0000313" key="1">
    <source>
        <dbReference type="EMBL" id="MBD1429136.1"/>
    </source>
</evidence>
<dbReference type="Proteomes" id="UP000651271">
    <property type="component" value="Unassembled WGS sequence"/>
</dbReference>
<name>A0ABR7YCV6_9SPHI</name>
<sequence length="186" mass="21764">MSSHHIVRENQEPALLVENFYALSEEYLGQILEWSPTIISHEENLDYFLSNDIKVDFLYAQSLDSPQEEMKFIQPISSFFKDSLDYLITNNYKAVNILAKDLDSIFLRYADRINIVAFVQGIRYVLIQSRYEKWKTAGEKMFIDVSHIKSFNGLKYIDQNIFEVEQDGFVLLEMNSSDFVFVGEEV</sequence>
<evidence type="ECO:0000313" key="2">
    <source>
        <dbReference type="Proteomes" id="UP000651271"/>
    </source>
</evidence>
<reference evidence="1 2" key="1">
    <citation type="submission" date="2020-08" db="EMBL/GenBank/DDBJ databases">
        <title>Sphingobacterium sp. DN04309 isolated from aquaculture water.</title>
        <authorList>
            <person name="Zhang M."/>
        </authorList>
    </citation>
    <scope>NUCLEOTIDE SEQUENCE [LARGE SCALE GENOMIC DNA]</scope>
    <source>
        <strain evidence="1 2">DN04309</strain>
    </source>
</reference>
<proteinExistence type="predicted"/>